<dbReference type="Pfam" id="PF00581">
    <property type="entry name" value="Rhodanese"/>
    <property type="match status" value="1"/>
</dbReference>
<dbReference type="GO" id="GO:0051301">
    <property type="term" value="P:cell division"/>
    <property type="evidence" value="ECO:0007669"/>
    <property type="project" value="UniProtKB-KW"/>
</dbReference>
<dbReference type="SMART" id="SM00450">
    <property type="entry name" value="RHOD"/>
    <property type="match status" value="1"/>
</dbReference>
<dbReference type="GO" id="GO:0005737">
    <property type="term" value="C:cytoplasm"/>
    <property type="evidence" value="ECO:0007669"/>
    <property type="project" value="TreeGrafter"/>
</dbReference>
<evidence type="ECO:0000313" key="10">
    <source>
        <dbReference type="EMBL" id="OHT15150.1"/>
    </source>
</evidence>
<dbReference type="GO" id="GO:0005634">
    <property type="term" value="C:nucleus"/>
    <property type="evidence" value="ECO:0007669"/>
    <property type="project" value="TreeGrafter"/>
</dbReference>
<evidence type="ECO:0000259" key="9">
    <source>
        <dbReference type="PROSITE" id="PS50206"/>
    </source>
</evidence>
<evidence type="ECO:0000256" key="2">
    <source>
        <dbReference type="ARBA" id="ARBA00013064"/>
    </source>
</evidence>
<dbReference type="InterPro" id="IPR000751">
    <property type="entry name" value="MPI_Phosphatase"/>
</dbReference>
<comment type="caution">
    <text evidence="10">The sequence shown here is derived from an EMBL/GenBank/DDBJ whole genome shotgun (WGS) entry which is preliminary data.</text>
</comment>
<dbReference type="PANTHER" id="PTHR10828:SF17">
    <property type="entry name" value="PROTEIN-TYROSINE-PHOSPHATASE"/>
    <property type="match status" value="1"/>
</dbReference>
<evidence type="ECO:0000256" key="1">
    <source>
        <dbReference type="ARBA" id="ARBA00011065"/>
    </source>
</evidence>
<organism evidence="10 11">
    <name type="scientific">Tritrichomonas foetus</name>
    <dbReference type="NCBI Taxonomy" id="1144522"/>
    <lineage>
        <taxon>Eukaryota</taxon>
        <taxon>Metamonada</taxon>
        <taxon>Parabasalia</taxon>
        <taxon>Tritrichomonadida</taxon>
        <taxon>Tritrichomonadidae</taxon>
        <taxon>Tritrichomonas</taxon>
    </lineage>
</organism>
<proteinExistence type="inferred from homology"/>
<evidence type="ECO:0000256" key="3">
    <source>
        <dbReference type="ARBA" id="ARBA00022618"/>
    </source>
</evidence>
<dbReference type="EC" id="3.1.3.48" evidence="2"/>
<name>A0A1J4KZL8_9EUKA</name>
<dbReference type="PANTHER" id="PTHR10828">
    <property type="entry name" value="M-PHASE INDUCER PHOSPHATASE DUAL SPECIFICITY PHOSPHATASE CDC25"/>
    <property type="match status" value="1"/>
</dbReference>
<evidence type="ECO:0000256" key="7">
    <source>
        <dbReference type="ARBA" id="ARBA00023306"/>
    </source>
</evidence>
<dbReference type="GO" id="GO:0110032">
    <property type="term" value="P:positive regulation of G2/MI transition of meiotic cell cycle"/>
    <property type="evidence" value="ECO:0007669"/>
    <property type="project" value="TreeGrafter"/>
</dbReference>
<keyword evidence="6" id="KW-0904">Protein phosphatase</keyword>
<dbReference type="Gene3D" id="3.40.250.10">
    <property type="entry name" value="Rhodanese-like domain"/>
    <property type="match status" value="1"/>
</dbReference>
<accession>A0A1J4KZL8</accession>
<evidence type="ECO:0000256" key="8">
    <source>
        <dbReference type="ARBA" id="ARBA00051722"/>
    </source>
</evidence>
<keyword evidence="7" id="KW-0131">Cell cycle</keyword>
<dbReference type="Proteomes" id="UP000179807">
    <property type="component" value="Unassembled WGS sequence"/>
</dbReference>
<keyword evidence="3" id="KW-0132">Cell division</keyword>
<dbReference type="RefSeq" id="XP_068368286.1">
    <property type="nucleotide sequence ID" value="XM_068514427.1"/>
</dbReference>
<evidence type="ECO:0000256" key="5">
    <source>
        <dbReference type="ARBA" id="ARBA00022801"/>
    </source>
</evidence>
<protein>
    <recommendedName>
        <fullName evidence="2">protein-tyrosine-phosphatase</fullName>
        <ecNumber evidence="2">3.1.3.48</ecNumber>
    </recommendedName>
</protein>
<dbReference type="FunFam" id="3.40.250.10:FF:000021">
    <property type="entry name" value="M-phase inducer phosphatase cdc-25.2"/>
    <property type="match status" value="1"/>
</dbReference>
<gene>
    <name evidence="10" type="ORF">TRFO_42674</name>
</gene>
<keyword evidence="11" id="KW-1185">Reference proteome</keyword>
<reference evidence="10" key="1">
    <citation type="submission" date="2016-10" db="EMBL/GenBank/DDBJ databases">
        <authorList>
            <person name="Benchimol M."/>
            <person name="Almeida L.G."/>
            <person name="Vasconcelos A.T."/>
            <person name="Perreira-Neves A."/>
            <person name="Rosa I.A."/>
            <person name="Tasca T."/>
            <person name="Bogo M.R."/>
            <person name="de Souza W."/>
        </authorList>
    </citation>
    <scope>NUCLEOTIDE SEQUENCE [LARGE SCALE GENOMIC DNA]</scope>
    <source>
        <strain evidence="10">K</strain>
    </source>
</reference>
<comment type="similarity">
    <text evidence="1">Belongs to the MPI phosphatase family.</text>
</comment>
<dbReference type="InterPro" id="IPR036873">
    <property type="entry name" value="Rhodanese-like_dom_sf"/>
</dbReference>
<dbReference type="PROSITE" id="PS50206">
    <property type="entry name" value="RHODANESE_3"/>
    <property type="match status" value="1"/>
</dbReference>
<dbReference type="SUPFAM" id="SSF52821">
    <property type="entry name" value="Rhodanese/Cell cycle control phosphatase"/>
    <property type="match status" value="1"/>
</dbReference>
<keyword evidence="4" id="KW-0498">Mitosis</keyword>
<sequence length="238" mass="27856">MEFSGIKETKSTSDLELLGDIPFPNFDEMKENDKTPRKRFLSTSILTTSSKHVLPILPVYDIIPHITPETMVDVLNGKFKESFEKIVILDCRFKYEYDGGHIIDALNVESDETLKKIFFSDTLKSSSTCIIFHCEYSHNRGPQLAKIFREIDRQINYENYPELNYPNVYILDGGYRNFYSQYPSYCKGGYIRMYNKLNRHDGSLRQSVSKFRKSFDYSRKNLENQAHTLPSSFHPTFF</sequence>
<dbReference type="GO" id="GO:0010971">
    <property type="term" value="P:positive regulation of G2/M transition of mitotic cell cycle"/>
    <property type="evidence" value="ECO:0007669"/>
    <property type="project" value="TreeGrafter"/>
</dbReference>
<dbReference type="VEuPathDB" id="TrichDB:TRFO_42674"/>
<dbReference type="PRINTS" id="PR00716">
    <property type="entry name" value="MPIPHPHTASE"/>
</dbReference>
<dbReference type="GO" id="GO:0000086">
    <property type="term" value="P:G2/M transition of mitotic cell cycle"/>
    <property type="evidence" value="ECO:0007669"/>
    <property type="project" value="TreeGrafter"/>
</dbReference>
<dbReference type="InterPro" id="IPR001763">
    <property type="entry name" value="Rhodanese-like_dom"/>
</dbReference>
<evidence type="ECO:0000313" key="11">
    <source>
        <dbReference type="Proteomes" id="UP000179807"/>
    </source>
</evidence>
<keyword evidence="5" id="KW-0378">Hydrolase</keyword>
<comment type="catalytic activity">
    <reaction evidence="8">
        <text>O-phospho-L-tyrosyl-[protein] + H2O = L-tyrosyl-[protein] + phosphate</text>
        <dbReference type="Rhea" id="RHEA:10684"/>
        <dbReference type="Rhea" id="RHEA-COMP:10136"/>
        <dbReference type="Rhea" id="RHEA-COMP:20101"/>
        <dbReference type="ChEBI" id="CHEBI:15377"/>
        <dbReference type="ChEBI" id="CHEBI:43474"/>
        <dbReference type="ChEBI" id="CHEBI:46858"/>
        <dbReference type="ChEBI" id="CHEBI:61978"/>
        <dbReference type="EC" id="3.1.3.48"/>
    </reaction>
</comment>
<dbReference type="OrthoDB" id="26523at2759"/>
<evidence type="ECO:0000256" key="6">
    <source>
        <dbReference type="ARBA" id="ARBA00022912"/>
    </source>
</evidence>
<dbReference type="GeneID" id="94849131"/>
<dbReference type="AlphaFoldDB" id="A0A1J4KZL8"/>
<evidence type="ECO:0000256" key="4">
    <source>
        <dbReference type="ARBA" id="ARBA00022776"/>
    </source>
</evidence>
<dbReference type="GO" id="GO:0004725">
    <property type="term" value="F:protein tyrosine phosphatase activity"/>
    <property type="evidence" value="ECO:0007669"/>
    <property type="project" value="UniProtKB-EC"/>
</dbReference>
<dbReference type="EMBL" id="MLAK01000262">
    <property type="protein sequence ID" value="OHT15150.1"/>
    <property type="molecule type" value="Genomic_DNA"/>
</dbReference>
<feature type="domain" description="Rhodanese" evidence="9">
    <location>
        <begin position="82"/>
        <end position="187"/>
    </location>
</feature>